<evidence type="ECO:0008006" key="4">
    <source>
        <dbReference type="Google" id="ProtNLM"/>
    </source>
</evidence>
<sequence>SQGIAVAEDPGSENASSPTEVGSPGNLVDHAAPPGYFTELRHMPNEKFLRQYNVNLARQVAMGSQLRLRFEQEEKLLKKSVAQVARRDKRIQARELEIKNLEALLETEAETKKAAEVKNAELMRELEDVRAQFLDLKVSNEHPSQRVAALQEQVSGEEKLKAAFEEFKRYEDDRVEQRCAELDARMDALSIDFDEELYPHMLTAIAGR</sequence>
<evidence type="ECO:0000256" key="2">
    <source>
        <dbReference type="SAM" id="MobiDB-lite"/>
    </source>
</evidence>
<name>A0A699SVL9_TANCI</name>
<feature type="non-terminal residue" evidence="3">
    <location>
        <position position="1"/>
    </location>
</feature>
<protein>
    <recommendedName>
        <fullName evidence="4">Transposase (Putative), gypsy type</fullName>
    </recommendedName>
</protein>
<evidence type="ECO:0000313" key="3">
    <source>
        <dbReference type="EMBL" id="GFD01323.1"/>
    </source>
</evidence>
<feature type="coiled-coil region" evidence="1">
    <location>
        <begin position="91"/>
        <end position="132"/>
    </location>
</feature>
<evidence type="ECO:0000256" key="1">
    <source>
        <dbReference type="SAM" id="Coils"/>
    </source>
</evidence>
<feature type="non-terminal residue" evidence="3">
    <location>
        <position position="208"/>
    </location>
</feature>
<organism evidence="3">
    <name type="scientific">Tanacetum cinerariifolium</name>
    <name type="common">Dalmatian daisy</name>
    <name type="synonym">Chrysanthemum cinerariifolium</name>
    <dbReference type="NCBI Taxonomy" id="118510"/>
    <lineage>
        <taxon>Eukaryota</taxon>
        <taxon>Viridiplantae</taxon>
        <taxon>Streptophyta</taxon>
        <taxon>Embryophyta</taxon>
        <taxon>Tracheophyta</taxon>
        <taxon>Spermatophyta</taxon>
        <taxon>Magnoliopsida</taxon>
        <taxon>eudicotyledons</taxon>
        <taxon>Gunneridae</taxon>
        <taxon>Pentapetalae</taxon>
        <taxon>asterids</taxon>
        <taxon>campanulids</taxon>
        <taxon>Asterales</taxon>
        <taxon>Asteraceae</taxon>
        <taxon>Asteroideae</taxon>
        <taxon>Anthemideae</taxon>
        <taxon>Anthemidinae</taxon>
        <taxon>Tanacetum</taxon>
    </lineage>
</organism>
<comment type="caution">
    <text evidence="3">The sequence shown here is derived from an EMBL/GenBank/DDBJ whole genome shotgun (WGS) entry which is preliminary data.</text>
</comment>
<reference evidence="3" key="1">
    <citation type="journal article" date="2019" name="Sci. Rep.">
        <title>Draft genome of Tanacetum cinerariifolium, the natural source of mosquito coil.</title>
        <authorList>
            <person name="Yamashiro T."/>
            <person name="Shiraishi A."/>
            <person name="Satake H."/>
            <person name="Nakayama K."/>
        </authorList>
    </citation>
    <scope>NUCLEOTIDE SEQUENCE</scope>
</reference>
<keyword evidence="1" id="KW-0175">Coiled coil</keyword>
<feature type="region of interest" description="Disordered" evidence="2">
    <location>
        <begin position="1"/>
        <end position="33"/>
    </location>
</feature>
<accession>A0A699SVL9</accession>
<dbReference type="EMBL" id="BKCJ011190604">
    <property type="protein sequence ID" value="GFD01323.1"/>
    <property type="molecule type" value="Genomic_DNA"/>
</dbReference>
<dbReference type="AlphaFoldDB" id="A0A699SVL9"/>
<proteinExistence type="predicted"/>
<gene>
    <name evidence="3" type="ORF">Tci_873292</name>
</gene>